<evidence type="ECO:0000256" key="7">
    <source>
        <dbReference type="ARBA" id="ARBA00022842"/>
    </source>
</evidence>
<name>A0A1J0A8Q5_9CYAN</name>
<comment type="caution">
    <text evidence="9">Lacks conserved residue(s) required for the propagation of feature annotation.</text>
</comment>
<evidence type="ECO:0000256" key="1">
    <source>
        <dbReference type="ARBA" id="ARBA00022490"/>
    </source>
</evidence>
<feature type="binding site" evidence="9">
    <location>
        <begin position="18"/>
        <end position="23"/>
    </location>
    <ligand>
        <name>ATP</name>
        <dbReference type="ChEBI" id="CHEBI:30616"/>
    </ligand>
</feature>
<comment type="subcellular location">
    <subcellularLocation>
        <location evidence="9">Cytoplasm</location>
    </subcellularLocation>
</comment>
<evidence type="ECO:0000256" key="9">
    <source>
        <dbReference type="HAMAP-Rule" id="MF_00336"/>
    </source>
</evidence>
<dbReference type="EMBL" id="CP017675">
    <property type="protein sequence ID" value="APB32316.1"/>
    <property type="molecule type" value="Genomic_DNA"/>
</dbReference>
<evidence type="ECO:0000313" key="11">
    <source>
        <dbReference type="Proteomes" id="UP000180235"/>
    </source>
</evidence>
<dbReference type="STRING" id="1188229.GlitD10_0015"/>
<feature type="binding site" evidence="9">
    <location>
        <begin position="200"/>
        <end position="202"/>
    </location>
    <ligand>
        <name>ATP</name>
        <dbReference type="ChEBI" id="CHEBI:30616"/>
    </ligand>
</feature>
<dbReference type="PIRSF" id="PIRSF006755">
    <property type="entry name" value="DTB_synth"/>
    <property type="match status" value="1"/>
</dbReference>
<keyword evidence="7 9" id="KW-0460">Magnesium</keyword>
<protein>
    <recommendedName>
        <fullName evidence="9">ATP-dependent dethiobiotin synthetase BioD</fullName>
        <ecNumber evidence="9">6.3.3.3</ecNumber>
    </recommendedName>
    <alternativeName>
        <fullName evidence="9">DTB synthetase</fullName>
        <shortName evidence="9">DTBS</shortName>
    </alternativeName>
    <alternativeName>
        <fullName evidence="9">Dethiobiotin synthase</fullName>
    </alternativeName>
</protein>
<dbReference type="GO" id="GO:0004141">
    <property type="term" value="F:dethiobiotin synthase activity"/>
    <property type="evidence" value="ECO:0007669"/>
    <property type="project" value="UniProtKB-UniRule"/>
</dbReference>
<comment type="function">
    <text evidence="9">Catalyzes a mechanistically unusual reaction, the ATP-dependent insertion of CO2 between the N7 and N8 nitrogen atoms of 7,8-diaminopelargonic acid (DAPA, also called 7,8-diammoniononanoate) to form a ureido ring.</text>
</comment>
<dbReference type="KEGG" id="glt:GlitD10_0015"/>
<dbReference type="Proteomes" id="UP000180235">
    <property type="component" value="Chromosome"/>
</dbReference>
<comment type="catalytic activity">
    <reaction evidence="9">
        <text>(7R,8S)-7,8-diammoniononanoate + CO2 + ATP = (4R,5S)-dethiobiotin + ADP + phosphate + 3 H(+)</text>
        <dbReference type="Rhea" id="RHEA:15805"/>
        <dbReference type="ChEBI" id="CHEBI:15378"/>
        <dbReference type="ChEBI" id="CHEBI:16526"/>
        <dbReference type="ChEBI" id="CHEBI:30616"/>
        <dbReference type="ChEBI" id="CHEBI:43474"/>
        <dbReference type="ChEBI" id="CHEBI:149469"/>
        <dbReference type="ChEBI" id="CHEBI:149473"/>
        <dbReference type="ChEBI" id="CHEBI:456216"/>
        <dbReference type="EC" id="6.3.3.3"/>
    </reaction>
</comment>
<feature type="active site" evidence="9">
    <location>
        <position position="39"/>
    </location>
</feature>
<evidence type="ECO:0000256" key="8">
    <source>
        <dbReference type="ARBA" id="ARBA00047386"/>
    </source>
</evidence>
<keyword evidence="2 9" id="KW-0436">Ligase</keyword>
<dbReference type="InterPro" id="IPR004472">
    <property type="entry name" value="DTB_synth_BioD"/>
</dbReference>
<keyword evidence="1 9" id="KW-0963">Cytoplasm</keyword>
<feature type="binding site" evidence="9">
    <location>
        <begin position="168"/>
        <end position="169"/>
    </location>
    <ligand>
        <name>ATP</name>
        <dbReference type="ChEBI" id="CHEBI:30616"/>
    </ligand>
</feature>
<feature type="binding site" evidence="9">
    <location>
        <position position="47"/>
    </location>
    <ligand>
        <name>ATP</name>
        <dbReference type="ChEBI" id="CHEBI:30616"/>
    </ligand>
</feature>
<organism evidence="10 11">
    <name type="scientific">Gloeomargarita lithophora Alchichica-D10</name>
    <dbReference type="NCBI Taxonomy" id="1188229"/>
    <lineage>
        <taxon>Bacteria</taxon>
        <taxon>Bacillati</taxon>
        <taxon>Cyanobacteriota</taxon>
        <taxon>Cyanophyceae</taxon>
        <taxon>Gloeomargaritales</taxon>
        <taxon>Gloeomargaritaceae</taxon>
        <taxon>Gloeomargarita</taxon>
    </lineage>
</organism>
<feature type="binding site" evidence="9">
    <location>
        <position position="108"/>
    </location>
    <ligand>
        <name>Mg(2+)</name>
        <dbReference type="ChEBI" id="CHEBI:18420"/>
    </ligand>
</feature>
<dbReference type="CDD" id="cd03109">
    <property type="entry name" value="DTBS"/>
    <property type="match status" value="1"/>
</dbReference>
<dbReference type="AlphaFoldDB" id="A0A1J0A8Q5"/>
<dbReference type="PANTHER" id="PTHR43210">
    <property type="entry name" value="DETHIOBIOTIN SYNTHETASE"/>
    <property type="match status" value="1"/>
</dbReference>
<proteinExistence type="inferred from homology"/>
<evidence type="ECO:0000256" key="6">
    <source>
        <dbReference type="ARBA" id="ARBA00022840"/>
    </source>
</evidence>
<sequence>MTLSPLGQCLFISASDTSAGKTVVTAALALLMGKVGVMKLVQAGAGDREYYQQVLALDQTPAELNPLYFSAPLAPPLAAQREGRTVDLAQAWQNLTQLRQRYTQVLIEGAGGLGSPVTWEWTTADVCAQWRLATVVVIPVRLGAIGQAVAQVALARQVGVLLRGLILNEPQPLTPEQRQDWAPVGLIQQLTGVPVLAQFPHVTNITDPECLKQAAQAGELSRCWPQVLSGTAR</sequence>
<reference evidence="10 11" key="1">
    <citation type="submission" date="2016-10" db="EMBL/GenBank/DDBJ databases">
        <title>Description of Gloeomargarita lithophora gen. nov., sp. nov., a thylakoid-bearing basal-branching cyanobacterium with intracellular carbonates, and proposal for Gloeomargaritales ord. nov.</title>
        <authorList>
            <person name="Moreira D."/>
            <person name="Tavera R."/>
            <person name="Benzerara K."/>
            <person name="Skouri-Panet F."/>
            <person name="Couradeau E."/>
            <person name="Gerard E."/>
            <person name="Loussert C."/>
            <person name="Novelo E."/>
            <person name="Zivanovic Y."/>
            <person name="Lopez-Garcia P."/>
        </authorList>
    </citation>
    <scope>NUCLEOTIDE SEQUENCE [LARGE SCALE GENOMIC DNA]</scope>
    <source>
        <strain evidence="10 11">D10</strain>
    </source>
</reference>
<comment type="similarity">
    <text evidence="9">Belongs to the dethiobiotin synthetase family.</text>
</comment>
<keyword evidence="5 9" id="KW-0093">Biotin biosynthesis</keyword>
<dbReference type="GO" id="GO:0000287">
    <property type="term" value="F:magnesium ion binding"/>
    <property type="evidence" value="ECO:0007669"/>
    <property type="project" value="UniProtKB-UniRule"/>
</dbReference>
<feature type="binding site" evidence="9">
    <location>
        <position position="22"/>
    </location>
    <ligand>
        <name>Mg(2+)</name>
        <dbReference type="ChEBI" id="CHEBI:18420"/>
    </ligand>
</feature>
<dbReference type="GO" id="GO:0005524">
    <property type="term" value="F:ATP binding"/>
    <property type="evidence" value="ECO:0007669"/>
    <property type="project" value="UniProtKB-UniRule"/>
</dbReference>
<evidence type="ECO:0000313" key="10">
    <source>
        <dbReference type="EMBL" id="APB32316.1"/>
    </source>
</evidence>
<comment type="cofactor">
    <cofactor evidence="9">
        <name>Mg(2+)</name>
        <dbReference type="ChEBI" id="CHEBI:18420"/>
    </cofactor>
</comment>
<dbReference type="Gene3D" id="3.40.50.300">
    <property type="entry name" value="P-loop containing nucleotide triphosphate hydrolases"/>
    <property type="match status" value="1"/>
</dbReference>
<feature type="binding site" evidence="9">
    <location>
        <begin position="108"/>
        <end position="111"/>
    </location>
    <ligand>
        <name>ATP</name>
        <dbReference type="ChEBI" id="CHEBI:30616"/>
    </ligand>
</feature>
<dbReference type="UniPathway" id="UPA00078">
    <property type="reaction ID" value="UER00161"/>
</dbReference>
<keyword evidence="4 9" id="KW-0547">Nucleotide-binding</keyword>
<gene>
    <name evidence="9 10" type="primary">bioD</name>
    <name evidence="10" type="ORF">GlitD10_0015</name>
</gene>
<evidence type="ECO:0000256" key="5">
    <source>
        <dbReference type="ARBA" id="ARBA00022756"/>
    </source>
</evidence>
<evidence type="ECO:0000256" key="4">
    <source>
        <dbReference type="ARBA" id="ARBA00022741"/>
    </source>
</evidence>
<dbReference type="HAMAP" id="MF_00336">
    <property type="entry name" value="BioD"/>
    <property type="match status" value="1"/>
</dbReference>
<evidence type="ECO:0000256" key="3">
    <source>
        <dbReference type="ARBA" id="ARBA00022723"/>
    </source>
</evidence>
<dbReference type="RefSeq" id="WP_071453073.1">
    <property type="nucleotide sequence ID" value="NZ_CP017675.1"/>
</dbReference>
<dbReference type="PANTHER" id="PTHR43210:SF2">
    <property type="entry name" value="ATP-DEPENDENT DETHIOBIOTIN SYNTHETASE BIOD 2"/>
    <property type="match status" value="1"/>
</dbReference>
<dbReference type="OrthoDB" id="9802097at2"/>
<dbReference type="GO" id="GO:0009102">
    <property type="term" value="P:biotin biosynthetic process"/>
    <property type="evidence" value="ECO:0007669"/>
    <property type="project" value="UniProtKB-UniRule"/>
</dbReference>
<dbReference type="InterPro" id="IPR027417">
    <property type="entry name" value="P-loop_NTPase"/>
</dbReference>
<dbReference type="Pfam" id="PF13500">
    <property type="entry name" value="AAA_26"/>
    <property type="match status" value="1"/>
</dbReference>
<dbReference type="EC" id="6.3.3.3" evidence="9"/>
<comment type="subunit">
    <text evidence="9">Homodimer.</text>
</comment>
<dbReference type="NCBIfam" id="TIGR00347">
    <property type="entry name" value="bioD"/>
    <property type="match status" value="1"/>
</dbReference>
<comment type="pathway">
    <text evidence="9">Cofactor biosynthesis; biotin biosynthesis; biotin from 7,8-diaminononanoate: step 1/2.</text>
</comment>
<keyword evidence="3 9" id="KW-0479">Metal-binding</keyword>
<dbReference type="GO" id="GO:0005829">
    <property type="term" value="C:cytosol"/>
    <property type="evidence" value="ECO:0007669"/>
    <property type="project" value="TreeGrafter"/>
</dbReference>
<dbReference type="SUPFAM" id="SSF52540">
    <property type="entry name" value="P-loop containing nucleoside triphosphate hydrolases"/>
    <property type="match status" value="1"/>
</dbReference>
<keyword evidence="6 9" id="KW-0067">ATP-binding</keyword>
<evidence type="ECO:0000256" key="2">
    <source>
        <dbReference type="ARBA" id="ARBA00022598"/>
    </source>
</evidence>
<keyword evidence="11" id="KW-1185">Reference proteome</keyword>
<feature type="binding site" evidence="9">
    <location>
        <position position="47"/>
    </location>
    <ligand>
        <name>Mg(2+)</name>
        <dbReference type="ChEBI" id="CHEBI:18420"/>
    </ligand>
</feature>
<comment type="catalytic activity">
    <reaction evidence="8">
        <text>(7R,8S)-8-amino-7-(carboxyamino)nonanoate + ATP = (4R,5S)-dethiobiotin + ADP + phosphate + H(+)</text>
        <dbReference type="Rhea" id="RHEA:63684"/>
        <dbReference type="ChEBI" id="CHEBI:15378"/>
        <dbReference type="ChEBI" id="CHEBI:30616"/>
        <dbReference type="ChEBI" id="CHEBI:43474"/>
        <dbReference type="ChEBI" id="CHEBI:149470"/>
        <dbReference type="ChEBI" id="CHEBI:149473"/>
        <dbReference type="ChEBI" id="CHEBI:456216"/>
    </reaction>
</comment>
<accession>A0A1J0A8Q5</accession>